<dbReference type="VEuPathDB" id="FungiDB:QG37_03676"/>
<accession>A0A0L0NZH3</accession>
<dbReference type="Proteomes" id="UP000037122">
    <property type="component" value="Unassembled WGS sequence"/>
</dbReference>
<name>A0A0L0NZH3_CANAR</name>
<organism evidence="1 2">
    <name type="scientific">Candidozyma auris</name>
    <name type="common">Yeast</name>
    <name type="synonym">Candida auris</name>
    <dbReference type="NCBI Taxonomy" id="498019"/>
    <lineage>
        <taxon>Eukaryota</taxon>
        <taxon>Fungi</taxon>
        <taxon>Dikarya</taxon>
        <taxon>Ascomycota</taxon>
        <taxon>Saccharomycotina</taxon>
        <taxon>Pichiomycetes</taxon>
        <taxon>Metschnikowiaceae</taxon>
        <taxon>Candidozyma</taxon>
    </lineage>
</organism>
<reference evidence="2" key="1">
    <citation type="journal article" date="2015" name="BMC Genomics">
        <title>Draft genome of a commonly misdiagnosed multidrug resistant pathogen Candida auris.</title>
        <authorList>
            <person name="Chatterjee S."/>
            <person name="Alampalli S.V."/>
            <person name="Nageshan R.K."/>
            <person name="Chettiar S.T."/>
            <person name="Joshi S."/>
            <person name="Tatu U.S."/>
        </authorList>
    </citation>
    <scope>NUCLEOTIDE SEQUENCE [LARGE SCALE GENOMIC DNA]</scope>
    <source>
        <strain evidence="2">6684</strain>
    </source>
</reference>
<evidence type="ECO:0000313" key="2">
    <source>
        <dbReference type="Proteomes" id="UP000037122"/>
    </source>
</evidence>
<protein>
    <submittedName>
        <fullName evidence="1">Uncharacterized protein</fullName>
    </submittedName>
</protein>
<dbReference type="EMBL" id="LGST01000023">
    <property type="protein sequence ID" value="KND99526.1"/>
    <property type="molecule type" value="Genomic_DNA"/>
</dbReference>
<evidence type="ECO:0000313" key="1">
    <source>
        <dbReference type="EMBL" id="KND99526.1"/>
    </source>
</evidence>
<gene>
    <name evidence="1" type="ORF">QG37_03676</name>
</gene>
<proteinExistence type="predicted"/>
<comment type="caution">
    <text evidence="1">The sequence shown here is derived from an EMBL/GenBank/DDBJ whole genome shotgun (WGS) entry which is preliminary data.</text>
</comment>
<sequence length="84" mass="9651">MPMIEEQIGNSMLIIARDKELEKLIILNNKSLSRLAAITGSWKAEEANWPKLDKVRLPSIQLVVNLPDTNEYQELVLLMLNYQT</sequence>
<dbReference type="AlphaFoldDB" id="A0A0L0NZH3"/>